<accession>A0ABW0PF33</accession>
<proteinExistence type="predicted"/>
<gene>
    <name evidence="1" type="ORF">ACFPOU_08190</name>
</gene>
<evidence type="ECO:0000313" key="2">
    <source>
        <dbReference type="Proteomes" id="UP001596031"/>
    </source>
</evidence>
<sequence>MSTTESMQAGPEGLPPMEEKRFRSMWGQLFGDASVQVYFADSELNARVYTLDGESGYKVQHKKVGGTHPVDEPEDLASQRLAFPKKARRGEKHGRAQLDEHDVRAIRAWAAELAARKATPTWTAKARELNVSEGTLRDIVSRRTWTHLSSDPVTLPPRVRLEDHEVIALRDWAAEEEMKGTPDWAGKAKELNVSEETVRSIATRRTWTRLPGGEPAAPRAKLDESDVRAIRQWAAALEQNGGTPNWEEKAKEFNVSESALRHIVTRRSWSHLD</sequence>
<protein>
    <submittedName>
        <fullName evidence="1">Uncharacterized protein</fullName>
    </submittedName>
</protein>
<evidence type="ECO:0000313" key="1">
    <source>
        <dbReference type="EMBL" id="MFC5511105.1"/>
    </source>
</evidence>
<dbReference type="EMBL" id="JBHSMS010000026">
    <property type="protein sequence ID" value="MFC5511105.1"/>
    <property type="molecule type" value="Genomic_DNA"/>
</dbReference>
<dbReference type="Proteomes" id="UP001596031">
    <property type="component" value="Unassembled WGS sequence"/>
</dbReference>
<keyword evidence="2" id="KW-1185">Reference proteome</keyword>
<reference evidence="2" key="1">
    <citation type="journal article" date="2019" name="Int. J. Syst. Evol. Microbiol.">
        <title>The Global Catalogue of Microorganisms (GCM) 10K type strain sequencing project: providing services to taxonomists for standard genome sequencing and annotation.</title>
        <authorList>
            <consortium name="The Broad Institute Genomics Platform"/>
            <consortium name="The Broad Institute Genome Sequencing Center for Infectious Disease"/>
            <person name="Wu L."/>
            <person name="Ma J."/>
        </authorList>
    </citation>
    <scope>NUCLEOTIDE SEQUENCE [LARGE SCALE GENOMIC DNA]</scope>
    <source>
        <strain evidence="2">CCUG 38813</strain>
    </source>
</reference>
<dbReference type="RefSeq" id="WP_379719342.1">
    <property type="nucleotide sequence ID" value="NZ_JBHSMS010000026.1"/>
</dbReference>
<comment type="caution">
    <text evidence="1">The sequence shown here is derived from an EMBL/GenBank/DDBJ whole genome shotgun (WGS) entry which is preliminary data.</text>
</comment>
<organism evidence="1 2">
    <name type="scientific">Massilia jejuensis</name>
    <dbReference type="NCBI Taxonomy" id="648894"/>
    <lineage>
        <taxon>Bacteria</taxon>
        <taxon>Pseudomonadati</taxon>
        <taxon>Pseudomonadota</taxon>
        <taxon>Betaproteobacteria</taxon>
        <taxon>Burkholderiales</taxon>
        <taxon>Oxalobacteraceae</taxon>
        <taxon>Telluria group</taxon>
        <taxon>Massilia</taxon>
    </lineage>
</organism>
<name>A0ABW0PF33_9BURK</name>